<sequence length="35" mass="4220">MPFLCIYFHHRPCLHCLIQVLLSLLKYSVTPFSLW</sequence>
<comment type="caution">
    <text evidence="1">The sequence shown here is derived from an EMBL/GenBank/DDBJ whole genome shotgun (WGS) entry which is preliminary data.</text>
</comment>
<protein>
    <submittedName>
        <fullName evidence="1">Uncharacterized protein</fullName>
    </submittedName>
</protein>
<dbReference type="AlphaFoldDB" id="A0A4U1B3V7"/>
<gene>
    <name evidence="1" type="ORF">E8M12_12825</name>
</gene>
<dbReference type="Proteomes" id="UP000307999">
    <property type="component" value="Unassembled WGS sequence"/>
</dbReference>
<dbReference type="EMBL" id="SWDB01000031">
    <property type="protein sequence ID" value="TKB44089.1"/>
    <property type="molecule type" value="Genomic_DNA"/>
</dbReference>
<keyword evidence="2" id="KW-1185">Reference proteome</keyword>
<name>A0A4U1B3V7_9GAMM</name>
<evidence type="ECO:0000313" key="1">
    <source>
        <dbReference type="EMBL" id="TKB44089.1"/>
    </source>
</evidence>
<proteinExistence type="predicted"/>
<reference evidence="1 2" key="1">
    <citation type="submission" date="2019-04" db="EMBL/GenBank/DDBJ databases">
        <title>Thalassotalea guangxiensis sp. nov., isolated from sediment of the coastal wetland.</title>
        <authorList>
            <person name="Zheng S."/>
            <person name="Zhang D."/>
        </authorList>
    </citation>
    <scope>NUCLEOTIDE SEQUENCE [LARGE SCALE GENOMIC DNA]</scope>
    <source>
        <strain evidence="1 2">ZS-4</strain>
    </source>
</reference>
<evidence type="ECO:0000313" key="2">
    <source>
        <dbReference type="Proteomes" id="UP000307999"/>
    </source>
</evidence>
<accession>A0A4U1B3V7</accession>
<organism evidence="1 2">
    <name type="scientific">Thalassotalea mangrovi</name>
    <dbReference type="NCBI Taxonomy" id="2572245"/>
    <lineage>
        <taxon>Bacteria</taxon>
        <taxon>Pseudomonadati</taxon>
        <taxon>Pseudomonadota</taxon>
        <taxon>Gammaproteobacteria</taxon>
        <taxon>Alteromonadales</taxon>
        <taxon>Colwelliaceae</taxon>
        <taxon>Thalassotalea</taxon>
    </lineage>
</organism>